<protein>
    <submittedName>
        <fullName evidence="1">Uncharacterized protein</fullName>
    </submittedName>
</protein>
<evidence type="ECO:0000313" key="1">
    <source>
        <dbReference type="EMBL" id="KAJ8315086.1"/>
    </source>
</evidence>
<sequence>MYTVLVTTYRCLIFPKFDMINNYDTFTCNFLAENFIYVNNTYQIHSVIVTYHLMFDFLRGDKWGRETIK</sequence>
<reference evidence="1 2" key="1">
    <citation type="submission" date="2022-12" db="EMBL/GenBank/DDBJ databases">
        <title>Chromosome-level genome of Tegillarca granosa.</title>
        <authorList>
            <person name="Kim J."/>
        </authorList>
    </citation>
    <scope>NUCLEOTIDE SEQUENCE [LARGE SCALE GENOMIC DNA]</scope>
    <source>
        <strain evidence="1">Teg-2019</strain>
        <tissue evidence="1">Adductor muscle</tissue>
    </source>
</reference>
<dbReference type="Proteomes" id="UP001217089">
    <property type="component" value="Unassembled WGS sequence"/>
</dbReference>
<accession>A0ABQ9FFW8</accession>
<name>A0ABQ9FFW8_TEGGR</name>
<organism evidence="1 2">
    <name type="scientific">Tegillarca granosa</name>
    <name type="common">Malaysian cockle</name>
    <name type="synonym">Anadara granosa</name>
    <dbReference type="NCBI Taxonomy" id="220873"/>
    <lineage>
        <taxon>Eukaryota</taxon>
        <taxon>Metazoa</taxon>
        <taxon>Spiralia</taxon>
        <taxon>Lophotrochozoa</taxon>
        <taxon>Mollusca</taxon>
        <taxon>Bivalvia</taxon>
        <taxon>Autobranchia</taxon>
        <taxon>Pteriomorphia</taxon>
        <taxon>Arcoida</taxon>
        <taxon>Arcoidea</taxon>
        <taxon>Arcidae</taxon>
        <taxon>Tegillarca</taxon>
    </lineage>
</organism>
<proteinExistence type="predicted"/>
<evidence type="ECO:0000313" key="2">
    <source>
        <dbReference type="Proteomes" id="UP001217089"/>
    </source>
</evidence>
<dbReference type="EMBL" id="JARBDR010000337">
    <property type="protein sequence ID" value="KAJ8315086.1"/>
    <property type="molecule type" value="Genomic_DNA"/>
</dbReference>
<keyword evidence="2" id="KW-1185">Reference proteome</keyword>
<comment type="caution">
    <text evidence="1">The sequence shown here is derived from an EMBL/GenBank/DDBJ whole genome shotgun (WGS) entry which is preliminary data.</text>
</comment>
<gene>
    <name evidence="1" type="ORF">KUTeg_007236</name>
</gene>